<sequence>MERSKRMLAVLECGAAPVRLQKRYIRPDGSSVAANLFVTRFSEPDRLVSTLFWSEHERPLPPARLWEAALRIRHVHAARANLFGNDLSTDPVGSLLTGMYLAEAEGRNFSLVEAAEFAGLTSSTATRWLTLLRQKGFVQHDLSSGRGIQLTQEGLLRTEAMLAAVYEVPDTVMTVSQH</sequence>
<proteinExistence type="predicted"/>
<organism evidence="1 2">
    <name type="scientific">Sphingomonas aurea</name>
    <dbReference type="NCBI Taxonomy" id="3063994"/>
    <lineage>
        <taxon>Bacteria</taxon>
        <taxon>Pseudomonadati</taxon>
        <taxon>Pseudomonadota</taxon>
        <taxon>Alphaproteobacteria</taxon>
        <taxon>Sphingomonadales</taxon>
        <taxon>Sphingomonadaceae</taxon>
        <taxon>Sphingomonas</taxon>
    </lineage>
</organism>
<reference evidence="1 2" key="1">
    <citation type="submission" date="2023-07" db="EMBL/GenBank/DDBJ databases">
        <authorList>
            <person name="Kim M.K."/>
        </authorList>
    </citation>
    <scope>NUCLEOTIDE SEQUENCE [LARGE SCALE GENOMIC DNA]</scope>
    <source>
        <strain evidence="1 2">KR1UV-12</strain>
    </source>
</reference>
<accession>A0ABT9EJ80</accession>
<dbReference type="EMBL" id="JAUUDS010000002">
    <property type="protein sequence ID" value="MDP1027018.1"/>
    <property type="molecule type" value="Genomic_DNA"/>
</dbReference>
<dbReference type="InterPro" id="IPR036388">
    <property type="entry name" value="WH-like_DNA-bd_sf"/>
</dbReference>
<evidence type="ECO:0000313" key="1">
    <source>
        <dbReference type="EMBL" id="MDP1027018.1"/>
    </source>
</evidence>
<gene>
    <name evidence="1" type="ORF">Q5H91_07330</name>
</gene>
<protein>
    <submittedName>
        <fullName evidence="1">PAS domain S-box protein</fullName>
    </submittedName>
</protein>
<dbReference type="RefSeq" id="WP_305172696.1">
    <property type="nucleotide sequence ID" value="NZ_JAUUDS010000002.1"/>
</dbReference>
<dbReference type="Proteomes" id="UP001230685">
    <property type="component" value="Unassembled WGS sequence"/>
</dbReference>
<dbReference type="SUPFAM" id="SSF46785">
    <property type="entry name" value="Winged helix' DNA-binding domain"/>
    <property type="match status" value="1"/>
</dbReference>
<dbReference type="InterPro" id="IPR036390">
    <property type="entry name" value="WH_DNA-bd_sf"/>
</dbReference>
<keyword evidence="2" id="KW-1185">Reference proteome</keyword>
<evidence type="ECO:0000313" key="2">
    <source>
        <dbReference type="Proteomes" id="UP001230685"/>
    </source>
</evidence>
<comment type="caution">
    <text evidence="1">The sequence shown here is derived from an EMBL/GenBank/DDBJ whole genome shotgun (WGS) entry which is preliminary data.</text>
</comment>
<name>A0ABT9EJ80_9SPHN</name>
<dbReference type="Gene3D" id="1.10.10.10">
    <property type="entry name" value="Winged helix-like DNA-binding domain superfamily/Winged helix DNA-binding domain"/>
    <property type="match status" value="1"/>
</dbReference>